<dbReference type="GO" id="GO:0070180">
    <property type="term" value="F:large ribosomal subunit rRNA binding"/>
    <property type="evidence" value="ECO:0007669"/>
    <property type="project" value="UniProtKB-UniRule"/>
</dbReference>
<dbReference type="GO" id="GO:0006412">
    <property type="term" value="P:translation"/>
    <property type="evidence" value="ECO:0007669"/>
    <property type="project" value="UniProtKB-UniRule"/>
</dbReference>
<keyword evidence="4" id="KW-0699">rRNA-binding</keyword>
<dbReference type="InterPro" id="IPR015972">
    <property type="entry name" value="Ribosomal_eL19_dom1"/>
</dbReference>
<evidence type="ECO:0000256" key="2">
    <source>
        <dbReference type="ARBA" id="ARBA00022980"/>
    </source>
</evidence>
<dbReference type="Pfam" id="PF25476">
    <property type="entry name" value="Ribosomal_L19e_C"/>
    <property type="match status" value="1"/>
</dbReference>
<dbReference type="AlphaFoldDB" id="A0A2R6AKB1"/>
<dbReference type="Gene3D" id="1.10.1650.10">
    <property type="match status" value="1"/>
</dbReference>
<evidence type="ECO:0000313" key="7">
    <source>
        <dbReference type="EMBL" id="PSN86820.1"/>
    </source>
</evidence>
<gene>
    <name evidence="4" type="primary">rpl19e</name>
    <name evidence="7" type="ORF">B9Q02_00995</name>
</gene>
<dbReference type="EMBL" id="NEXD01000002">
    <property type="protein sequence ID" value="PSN86820.1"/>
    <property type="molecule type" value="Genomic_DNA"/>
</dbReference>
<dbReference type="InterPro" id="IPR057260">
    <property type="entry name" value="Ribosomal_L19e_C"/>
</dbReference>
<evidence type="ECO:0000259" key="6">
    <source>
        <dbReference type="SMART" id="SM01416"/>
    </source>
</evidence>
<keyword evidence="3 4" id="KW-0687">Ribonucleoprotein</keyword>
<dbReference type="NCBIfam" id="NF006343">
    <property type="entry name" value="PRK08570.1"/>
    <property type="match status" value="1"/>
</dbReference>
<dbReference type="InterPro" id="IPR035970">
    <property type="entry name" value="60S_ribosomal_eL19_sf"/>
</dbReference>
<dbReference type="GO" id="GO:0003735">
    <property type="term" value="F:structural constituent of ribosome"/>
    <property type="evidence" value="ECO:0007669"/>
    <property type="project" value="InterPro"/>
</dbReference>
<reference evidence="7 8" key="1">
    <citation type="submission" date="2017-04" db="EMBL/GenBank/DDBJ databases">
        <title>Novel microbial lineages endemic to geothermal iron-oxide mats fill important gaps in the evolutionary history of Archaea.</title>
        <authorList>
            <person name="Jay Z.J."/>
            <person name="Beam J.P."/>
            <person name="Dlakic M."/>
            <person name="Rusch D.B."/>
            <person name="Kozubal M.A."/>
            <person name="Inskeep W.P."/>
        </authorList>
    </citation>
    <scope>NUCLEOTIDE SEQUENCE [LARGE SCALE GENOMIC DNA]</scope>
    <source>
        <strain evidence="7">BE_D</strain>
    </source>
</reference>
<dbReference type="Pfam" id="PF01280">
    <property type="entry name" value="Ribosomal_L19e"/>
    <property type="match status" value="1"/>
</dbReference>
<dbReference type="InterPro" id="IPR039547">
    <property type="entry name" value="Ribosomal_eL19"/>
</dbReference>
<dbReference type="HAMAP" id="MF_01475">
    <property type="entry name" value="Ribosomal_eL19"/>
    <property type="match status" value="1"/>
</dbReference>
<sequence length="146" mass="17010">MPDLRLQKRLAAEILGVGVTRIYIDPRHVDEVAEAITKDDVRSLINMGYIERRPPSTPSRGRKRKLMIKKAKGKRKGHGSRKGRAGSRRDLERSWVYRVRKQRAYIRELYRSGKLDKKTYRELYLKIKGGVFPSLSSLKNFLTKKV</sequence>
<dbReference type="InterPro" id="IPR057259">
    <property type="entry name" value="Ribosomal_L19e"/>
</dbReference>
<evidence type="ECO:0000256" key="1">
    <source>
        <dbReference type="ARBA" id="ARBA00011082"/>
    </source>
</evidence>
<comment type="similarity">
    <text evidence="1 4">Belongs to the eukaryotic ribosomal protein eL19 family.</text>
</comment>
<feature type="domain" description="Large ribosomal subunit protein eL19" evidence="6">
    <location>
        <begin position="3"/>
        <end position="146"/>
    </location>
</feature>
<evidence type="ECO:0000256" key="3">
    <source>
        <dbReference type="ARBA" id="ARBA00023274"/>
    </source>
</evidence>
<comment type="subunit">
    <text evidence="4">Part of the 50S ribosomal subunit.</text>
</comment>
<dbReference type="InterPro" id="IPR000196">
    <property type="entry name" value="Ribosomal_eL19_dom"/>
</dbReference>
<dbReference type="SUPFAM" id="SSF48140">
    <property type="entry name" value="Ribosomal protein L19 (L19e)"/>
    <property type="match status" value="1"/>
</dbReference>
<evidence type="ECO:0000256" key="4">
    <source>
        <dbReference type="HAMAP-Rule" id="MF_01475"/>
    </source>
</evidence>
<comment type="function">
    <text evidence="4">Binds to the 23S rRNA.</text>
</comment>
<dbReference type="InterPro" id="IPR015974">
    <property type="entry name" value="Ribosomal_eL19_dom3"/>
</dbReference>
<evidence type="ECO:0000313" key="8">
    <source>
        <dbReference type="Proteomes" id="UP000240569"/>
    </source>
</evidence>
<keyword evidence="2 4" id="KW-0689">Ribosomal protein</keyword>
<dbReference type="Gene3D" id="1.10.1200.60">
    <property type="match status" value="1"/>
</dbReference>
<dbReference type="FunFam" id="1.10.1650.10:FF:000001">
    <property type="entry name" value="Ribosomal protein L19"/>
    <property type="match status" value="1"/>
</dbReference>
<dbReference type="InterPro" id="IPR015973">
    <property type="entry name" value="Ribosomal_eL19_dom2"/>
</dbReference>
<feature type="compositionally biased region" description="Basic residues" evidence="5">
    <location>
        <begin position="60"/>
        <end position="86"/>
    </location>
</feature>
<comment type="caution">
    <text evidence="7">The sequence shown here is derived from an EMBL/GenBank/DDBJ whole genome shotgun (WGS) entry which is preliminary data.</text>
</comment>
<dbReference type="Proteomes" id="UP000240569">
    <property type="component" value="Unassembled WGS sequence"/>
</dbReference>
<accession>A0A2R6AKB1</accession>
<proteinExistence type="inferred from homology"/>
<dbReference type="GO" id="GO:0022625">
    <property type="term" value="C:cytosolic large ribosomal subunit"/>
    <property type="evidence" value="ECO:0007669"/>
    <property type="project" value="InterPro"/>
</dbReference>
<name>A0A2R6AKB1_9ARCH</name>
<organism evidence="7 8">
    <name type="scientific">Candidatus Marsarchaeota G1 archaeon BE_D</name>
    <dbReference type="NCBI Taxonomy" id="1978156"/>
    <lineage>
        <taxon>Archaea</taxon>
        <taxon>Candidatus Marsarchaeota</taxon>
        <taxon>Candidatus Marsarchaeota group 1</taxon>
    </lineage>
</organism>
<dbReference type="PANTHER" id="PTHR10722">
    <property type="entry name" value="60S RIBOSOMAL PROTEIN L19"/>
    <property type="match status" value="1"/>
</dbReference>
<dbReference type="Gene3D" id="1.20.5.560">
    <property type="entry name" value="Single Heli x bin"/>
    <property type="match status" value="1"/>
</dbReference>
<evidence type="ECO:0000256" key="5">
    <source>
        <dbReference type="SAM" id="MobiDB-lite"/>
    </source>
</evidence>
<keyword evidence="4" id="KW-0694">RNA-binding</keyword>
<protein>
    <recommendedName>
        <fullName evidence="4">Large ribosomal subunit protein eL19</fullName>
    </recommendedName>
</protein>
<feature type="region of interest" description="Disordered" evidence="5">
    <location>
        <begin position="49"/>
        <end position="89"/>
    </location>
</feature>
<dbReference type="SMART" id="SM01416">
    <property type="entry name" value="Ribosomal_L19e"/>
    <property type="match status" value="1"/>
</dbReference>